<dbReference type="Proteomes" id="UP000003861">
    <property type="component" value="Unassembled WGS sequence"/>
</dbReference>
<reference evidence="1 2" key="2">
    <citation type="journal article" date="2013" name="PLoS ONE">
        <title>INDIGO - INtegrated Data Warehouse of MIcrobial GenOmes with Examples from the Red Sea Extremophiles.</title>
        <authorList>
            <person name="Alam I."/>
            <person name="Antunes A."/>
            <person name="Kamau A.A."/>
            <person name="Ba Alawi W."/>
            <person name="Kalkatawi M."/>
            <person name="Stingl U."/>
            <person name="Bajic V.B."/>
        </authorList>
    </citation>
    <scope>NUCLEOTIDE SEQUENCE [LARGE SCALE GENOMIC DNA]</scope>
    <source>
        <strain evidence="1 2">SARL4B</strain>
    </source>
</reference>
<sequence length="156" mass="16699">MVDVARRTLIIGGISAVLSGFTGCLNASEREGHSISVLNLSNTTREISIVVKNSQGETIFDREYQLTSNTADENRRISGSPANIGITTEDGATKQFEWAPVQSAFPSEYPDGCSEPNNVSLRIEVGGPTPDRELDNAAQGRGDLRLFYGCASSSAE</sequence>
<evidence type="ECO:0000313" key="1">
    <source>
        <dbReference type="EMBL" id="ERJ05516.1"/>
    </source>
</evidence>
<evidence type="ECO:0000313" key="2">
    <source>
        <dbReference type="Proteomes" id="UP000003861"/>
    </source>
</evidence>
<comment type="caution">
    <text evidence="1">The sequence shown here is derived from an EMBL/GenBank/DDBJ whole genome shotgun (WGS) entry which is preliminary data.</text>
</comment>
<dbReference type="RefSeq" id="WP_008527241.1">
    <property type="nucleotide sequence ID" value="NC_021921.1"/>
</dbReference>
<dbReference type="AlphaFoldDB" id="U2E0I1"/>
<proteinExistence type="predicted"/>
<protein>
    <submittedName>
        <fullName evidence="1">Membrane lipoprotein</fullName>
    </submittedName>
</protein>
<name>U2E0I1_9EURY</name>
<keyword evidence="1" id="KW-0449">Lipoprotein</keyword>
<dbReference type="EMBL" id="AFNT02000031">
    <property type="protein sequence ID" value="ERJ05516.1"/>
    <property type="molecule type" value="Genomic_DNA"/>
</dbReference>
<dbReference type="PROSITE" id="PS51257">
    <property type="entry name" value="PROKAR_LIPOPROTEIN"/>
    <property type="match status" value="1"/>
</dbReference>
<gene>
    <name evidence="1" type="ORF">HLRTI_002494</name>
</gene>
<dbReference type="OrthoDB" id="378609at2157"/>
<dbReference type="GeneID" id="41484391"/>
<reference evidence="1 2" key="1">
    <citation type="journal article" date="2011" name="J. Bacteriol.">
        <title>Genome sequence of Halorhabdus tiamatea, the first archaeon isolated from a deep-sea anoxic brine lake.</title>
        <authorList>
            <person name="Antunes A."/>
            <person name="Alam I."/>
            <person name="Bajic V.B."/>
            <person name="Stingl U."/>
        </authorList>
    </citation>
    <scope>NUCLEOTIDE SEQUENCE [LARGE SCALE GENOMIC DNA]</scope>
    <source>
        <strain evidence="1 2">SARL4B</strain>
    </source>
</reference>
<accession>U2E0I1</accession>
<organism evidence="1 2">
    <name type="scientific">Halorhabdus tiamatea SARL4B</name>
    <dbReference type="NCBI Taxonomy" id="1033806"/>
    <lineage>
        <taxon>Archaea</taxon>
        <taxon>Methanobacteriati</taxon>
        <taxon>Methanobacteriota</taxon>
        <taxon>Stenosarchaea group</taxon>
        <taxon>Halobacteria</taxon>
        <taxon>Halobacteriales</taxon>
        <taxon>Haloarculaceae</taxon>
        <taxon>Halorhabdus</taxon>
    </lineage>
</organism>